<feature type="domain" description="HPr kinase/phosphorylase C-terminal" evidence="1">
    <location>
        <begin position="20"/>
        <end position="95"/>
    </location>
</feature>
<keyword evidence="3" id="KW-1185">Reference proteome</keyword>
<reference evidence="2 3" key="1">
    <citation type="submission" date="2015-02" db="EMBL/GenBank/DDBJ databases">
        <title>Genome Sequence of Jannaschia aquimarina DSM28248, a member of the Roseobacter clade.</title>
        <authorList>
            <person name="Voget S."/>
            <person name="Daniel R."/>
        </authorList>
    </citation>
    <scope>NUCLEOTIDE SEQUENCE [LARGE SCALE GENOMIC DNA]</scope>
    <source>
        <strain evidence="2 3">GSW-M26</strain>
    </source>
</reference>
<gene>
    <name evidence="2" type="primary">hprK</name>
    <name evidence="2" type="ORF">jaqu_02250</name>
</gene>
<dbReference type="InterPro" id="IPR011104">
    <property type="entry name" value="Hpr_kin/Pase_C"/>
</dbReference>
<dbReference type="SUPFAM" id="SSF53795">
    <property type="entry name" value="PEP carboxykinase-like"/>
    <property type="match status" value="1"/>
</dbReference>
<dbReference type="OrthoDB" id="8326226at2"/>
<evidence type="ECO:0000313" key="3">
    <source>
        <dbReference type="Proteomes" id="UP000032232"/>
    </source>
</evidence>
<dbReference type="Proteomes" id="UP000032232">
    <property type="component" value="Unassembled WGS sequence"/>
</dbReference>
<dbReference type="Gene3D" id="3.40.50.300">
    <property type="entry name" value="P-loop containing nucleotide triphosphate hydrolases"/>
    <property type="match status" value="1"/>
</dbReference>
<dbReference type="Pfam" id="PF07475">
    <property type="entry name" value="Hpr_kinase_C"/>
    <property type="match status" value="1"/>
</dbReference>
<organism evidence="2 3">
    <name type="scientific">Jannaschia aquimarina</name>
    <dbReference type="NCBI Taxonomy" id="935700"/>
    <lineage>
        <taxon>Bacteria</taxon>
        <taxon>Pseudomonadati</taxon>
        <taxon>Pseudomonadota</taxon>
        <taxon>Alphaproteobacteria</taxon>
        <taxon>Rhodobacterales</taxon>
        <taxon>Roseobacteraceae</taxon>
        <taxon>Jannaschia</taxon>
    </lineage>
</organism>
<dbReference type="InterPro" id="IPR027417">
    <property type="entry name" value="P-loop_NTPase"/>
</dbReference>
<accession>A0A0D1DDC2</accession>
<dbReference type="AlphaFoldDB" id="A0A0D1DDC2"/>
<dbReference type="STRING" id="935700.jaqu_02250"/>
<sequence>MGLTPQENEPRPRRIDDVSASLHATTVVIGDKALAICGPSGSGKSGVAAQIIAMDAGLVCDDLTIIRRDGDRLIAAAPPEAIQGIELRGFGIVAVPLSGPMSLAGLLWLGPSSARYPVPETIDILGCPVPILRHPSTFDVAAKAFLWMRGGAG</sequence>
<evidence type="ECO:0000259" key="1">
    <source>
        <dbReference type="Pfam" id="PF07475"/>
    </source>
</evidence>
<dbReference type="PATRIC" id="fig|935700.4.peg.247"/>
<dbReference type="GO" id="GO:0005524">
    <property type="term" value="F:ATP binding"/>
    <property type="evidence" value="ECO:0007669"/>
    <property type="project" value="InterPro"/>
</dbReference>
<protein>
    <submittedName>
        <fullName evidence="2">HprK protein</fullName>
    </submittedName>
</protein>
<dbReference type="RefSeq" id="WP_043917090.1">
    <property type="nucleotide sequence ID" value="NZ_FZPF01000003.1"/>
</dbReference>
<proteinExistence type="predicted"/>
<dbReference type="GO" id="GO:0006109">
    <property type="term" value="P:regulation of carbohydrate metabolic process"/>
    <property type="evidence" value="ECO:0007669"/>
    <property type="project" value="InterPro"/>
</dbReference>
<comment type="caution">
    <text evidence="2">The sequence shown here is derived from an EMBL/GenBank/DDBJ whole genome shotgun (WGS) entry which is preliminary data.</text>
</comment>
<evidence type="ECO:0000313" key="2">
    <source>
        <dbReference type="EMBL" id="KIT17998.1"/>
    </source>
</evidence>
<dbReference type="EMBL" id="JYFE01000006">
    <property type="protein sequence ID" value="KIT17998.1"/>
    <property type="molecule type" value="Genomic_DNA"/>
</dbReference>
<name>A0A0D1DDC2_9RHOB</name>
<dbReference type="GO" id="GO:0000155">
    <property type="term" value="F:phosphorelay sensor kinase activity"/>
    <property type="evidence" value="ECO:0007669"/>
    <property type="project" value="InterPro"/>
</dbReference>